<keyword evidence="1" id="KW-1133">Transmembrane helix</keyword>
<feature type="transmembrane region" description="Helical" evidence="1">
    <location>
        <begin position="12"/>
        <end position="36"/>
    </location>
</feature>
<keyword evidence="3" id="KW-1185">Reference proteome</keyword>
<dbReference type="Gene3D" id="3.40.50.1110">
    <property type="entry name" value="SGNH hydrolase"/>
    <property type="match status" value="1"/>
</dbReference>
<proteinExistence type="predicted"/>
<dbReference type="ExpressionAtlas" id="A0A2K3D719">
    <property type="expression patterns" value="baseline and differential"/>
</dbReference>
<protein>
    <recommendedName>
        <fullName evidence="4">SGNH hydrolase-type esterase domain-containing protein</fullName>
    </recommendedName>
</protein>
<dbReference type="InParanoid" id="A0A2K3D719"/>
<keyword evidence="1" id="KW-0472">Membrane</keyword>
<evidence type="ECO:0000256" key="1">
    <source>
        <dbReference type="SAM" id="Phobius"/>
    </source>
</evidence>
<dbReference type="Gramene" id="PNW76328">
    <property type="protein sequence ID" value="PNW76328"/>
    <property type="gene ID" value="CHLRE_12g546027v5"/>
</dbReference>
<evidence type="ECO:0000313" key="2">
    <source>
        <dbReference type="EMBL" id="PNW76328.1"/>
    </source>
</evidence>
<dbReference type="AlphaFoldDB" id="A0A2K3D719"/>
<dbReference type="Proteomes" id="UP000006906">
    <property type="component" value="Chromosome 12"/>
</dbReference>
<dbReference type="RefSeq" id="XP_042919250.1">
    <property type="nucleotide sequence ID" value="XM_043068876.1"/>
</dbReference>
<evidence type="ECO:0000313" key="3">
    <source>
        <dbReference type="Proteomes" id="UP000006906"/>
    </source>
</evidence>
<evidence type="ECO:0008006" key="4">
    <source>
        <dbReference type="Google" id="ProtNLM"/>
    </source>
</evidence>
<dbReference type="OrthoDB" id="544608at2759"/>
<dbReference type="KEGG" id="cre:CHLRE_12g546027v5"/>
<sequence>MPLPPPVRPRRLWYLVPGAVPWCAALLPLLLPALLLRREGGIGVGATFNFEGLDSDYYRRSALRPELDWHWGEAFRGIAVHNQPLTSLLGDLLGTYNYTLPRLALGRGLAYVGGAARLRRVVRHLLSRQSPPRSVKVGLIGGSISWGQAVRWRGEADWFSTLSRYMLAAFPAANITTRNGCTPGVPANYMILCLEQSVDPDVELVFVEFTVNNGHDATNALYGNSIVLDMERLVRRILQLPGQPAVVLMHVPTQGMAQYPPGHPKNPKHEMYRPYYQTTEDALTVVHSYYDVQSLSLRNALYSLAVAERDGFKWEQAFVDHHPGNQGHKLMADLAVYLLQSTALQLVAHLPYGREDAEAVAAPLPQPIYPGNVAPNTSMCLLGDRFRELVVPESTSGFAYLNEGTVEKPKPGYVANTTGAVLRLRLNTHREGLGLAGPQQPAAGAKQPETDKQPVQIFFHHLRSYEHMGVALFSCVSGCACAPTEVDGHHAEKVSQLYMVVLEVSQATACDIEIKVLERTSSGEHKFKVSGAVIAERAGRDAWWNNALMGAKKEAVFGIREHNGDVMQITYTKAGKVGGNDAWA</sequence>
<gene>
    <name evidence="2" type="ORF">CHLRE_12g546027v5</name>
</gene>
<dbReference type="OMA" id="RVECAKG"/>
<dbReference type="EMBL" id="CM008973">
    <property type="protein sequence ID" value="PNW76328.1"/>
    <property type="molecule type" value="Genomic_DNA"/>
</dbReference>
<accession>A0A2K3D719</accession>
<dbReference type="CDD" id="cd00229">
    <property type="entry name" value="SGNH_hydrolase"/>
    <property type="match status" value="1"/>
</dbReference>
<organism evidence="2 3">
    <name type="scientific">Chlamydomonas reinhardtii</name>
    <name type="common">Chlamydomonas smithii</name>
    <dbReference type="NCBI Taxonomy" id="3055"/>
    <lineage>
        <taxon>Eukaryota</taxon>
        <taxon>Viridiplantae</taxon>
        <taxon>Chlorophyta</taxon>
        <taxon>core chlorophytes</taxon>
        <taxon>Chlorophyceae</taxon>
        <taxon>CS clade</taxon>
        <taxon>Chlamydomonadales</taxon>
        <taxon>Chlamydomonadaceae</taxon>
        <taxon>Chlamydomonas</taxon>
    </lineage>
</organism>
<dbReference type="InterPro" id="IPR036514">
    <property type="entry name" value="SGNH_hydro_sf"/>
</dbReference>
<keyword evidence="1" id="KW-0812">Transmembrane</keyword>
<dbReference type="PaxDb" id="3055-EDO96690"/>
<dbReference type="PANTHER" id="PTHR34407">
    <property type="entry name" value="EXPRESSED PROTEIN"/>
    <property type="match status" value="1"/>
</dbReference>
<dbReference type="GeneID" id="5728570"/>
<dbReference type="SUPFAM" id="SSF52266">
    <property type="entry name" value="SGNH hydrolase"/>
    <property type="match status" value="1"/>
</dbReference>
<reference evidence="2 3" key="1">
    <citation type="journal article" date="2007" name="Science">
        <title>The Chlamydomonas genome reveals the evolution of key animal and plant functions.</title>
        <authorList>
            <person name="Merchant S.S."/>
            <person name="Prochnik S.E."/>
            <person name="Vallon O."/>
            <person name="Harris E.H."/>
            <person name="Karpowicz S.J."/>
            <person name="Witman G.B."/>
            <person name="Terry A."/>
            <person name="Salamov A."/>
            <person name="Fritz-Laylin L.K."/>
            <person name="Marechal-Drouard L."/>
            <person name="Marshall W.F."/>
            <person name="Qu L.H."/>
            <person name="Nelson D.R."/>
            <person name="Sanderfoot A.A."/>
            <person name="Spalding M.H."/>
            <person name="Kapitonov V.V."/>
            <person name="Ren Q."/>
            <person name="Ferris P."/>
            <person name="Lindquist E."/>
            <person name="Shapiro H."/>
            <person name="Lucas S.M."/>
            <person name="Grimwood J."/>
            <person name="Schmutz J."/>
            <person name="Cardol P."/>
            <person name="Cerutti H."/>
            <person name="Chanfreau G."/>
            <person name="Chen C.L."/>
            <person name="Cognat V."/>
            <person name="Croft M.T."/>
            <person name="Dent R."/>
            <person name="Dutcher S."/>
            <person name="Fernandez E."/>
            <person name="Fukuzawa H."/>
            <person name="Gonzalez-Ballester D."/>
            <person name="Gonzalez-Halphen D."/>
            <person name="Hallmann A."/>
            <person name="Hanikenne M."/>
            <person name="Hippler M."/>
            <person name="Inwood W."/>
            <person name="Jabbari K."/>
            <person name="Kalanon M."/>
            <person name="Kuras R."/>
            <person name="Lefebvre P.A."/>
            <person name="Lemaire S.D."/>
            <person name="Lobanov A.V."/>
            <person name="Lohr M."/>
            <person name="Manuell A."/>
            <person name="Meier I."/>
            <person name="Mets L."/>
            <person name="Mittag M."/>
            <person name="Mittelmeier T."/>
            <person name="Moroney J.V."/>
            <person name="Moseley J."/>
            <person name="Napoli C."/>
            <person name="Nedelcu A.M."/>
            <person name="Niyogi K."/>
            <person name="Novoselov S.V."/>
            <person name="Paulsen I.T."/>
            <person name="Pazour G."/>
            <person name="Purton S."/>
            <person name="Ral J.P."/>
            <person name="Riano-Pachon D.M."/>
            <person name="Riekhof W."/>
            <person name="Rymarquis L."/>
            <person name="Schroda M."/>
            <person name="Stern D."/>
            <person name="Umen J."/>
            <person name="Willows R."/>
            <person name="Wilson N."/>
            <person name="Zimmer S.L."/>
            <person name="Allmer J."/>
            <person name="Balk J."/>
            <person name="Bisova K."/>
            <person name="Chen C.J."/>
            <person name="Elias M."/>
            <person name="Gendler K."/>
            <person name="Hauser C."/>
            <person name="Lamb M.R."/>
            <person name="Ledford H."/>
            <person name="Long J.C."/>
            <person name="Minagawa J."/>
            <person name="Page M.D."/>
            <person name="Pan J."/>
            <person name="Pootakham W."/>
            <person name="Roje S."/>
            <person name="Rose A."/>
            <person name="Stahlberg E."/>
            <person name="Terauchi A.M."/>
            <person name="Yang P."/>
            <person name="Ball S."/>
            <person name="Bowler C."/>
            <person name="Dieckmann C.L."/>
            <person name="Gladyshev V.N."/>
            <person name="Green P."/>
            <person name="Jorgensen R."/>
            <person name="Mayfield S."/>
            <person name="Mueller-Roeber B."/>
            <person name="Rajamani S."/>
            <person name="Sayre R.T."/>
            <person name="Brokstein P."/>
            <person name="Dubchak I."/>
            <person name="Goodstein D."/>
            <person name="Hornick L."/>
            <person name="Huang Y.W."/>
            <person name="Jhaveri J."/>
            <person name="Luo Y."/>
            <person name="Martinez D."/>
            <person name="Ngau W.C."/>
            <person name="Otillar B."/>
            <person name="Poliakov A."/>
            <person name="Porter A."/>
            <person name="Szajkowski L."/>
            <person name="Werner G."/>
            <person name="Zhou K."/>
            <person name="Grigoriev I.V."/>
            <person name="Rokhsar D.S."/>
            <person name="Grossman A.R."/>
        </authorList>
    </citation>
    <scope>NUCLEOTIDE SEQUENCE [LARGE SCALE GENOMIC DNA]</scope>
    <source>
        <strain evidence="3">CC-503</strain>
    </source>
</reference>
<dbReference type="PANTHER" id="PTHR34407:SF1">
    <property type="entry name" value="SGNH HYDROLASE-TYPE ESTERASE DOMAIN-CONTAINING PROTEIN"/>
    <property type="match status" value="1"/>
</dbReference>
<name>A0A2K3D719_CHLRE</name>